<dbReference type="SMART" id="SM00267">
    <property type="entry name" value="GGDEF"/>
    <property type="match status" value="1"/>
</dbReference>
<dbReference type="InterPro" id="IPR007892">
    <property type="entry name" value="CHASE4"/>
</dbReference>
<dbReference type="InterPro" id="IPR035919">
    <property type="entry name" value="EAL_sf"/>
</dbReference>
<dbReference type="SUPFAM" id="SSF141868">
    <property type="entry name" value="EAL domain-like"/>
    <property type="match status" value="1"/>
</dbReference>
<evidence type="ECO:0000259" key="3">
    <source>
        <dbReference type="PROSITE" id="PS50887"/>
    </source>
</evidence>
<gene>
    <name evidence="4" type="ORF">E4186_15570</name>
</gene>
<dbReference type="NCBIfam" id="TIGR00254">
    <property type="entry name" value="GGDEF"/>
    <property type="match status" value="1"/>
</dbReference>
<dbReference type="InterPro" id="IPR029787">
    <property type="entry name" value="Nucleotide_cyclase"/>
</dbReference>
<accession>A0AAE7DRQ1</accession>
<dbReference type="PANTHER" id="PTHR33121">
    <property type="entry name" value="CYCLIC DI-GMP PHOSPHODIESTERASE PDEF"/>
    <property type="match status" value="1"/>
</dbReference>
<keyword evidence="1" id="KW-1133">Transmembrane helix</keyword>
<keyword evidence="1" id="KW-0812">Transmembrane</keyword>
<dbReference type="CDD" id="cd01948">
    <property type="entry name" value="EAL"/>
    <property type="match status" value="1"/>
</dbReference>
<dbReference type="InterPro" id="IPR050706">
    <property type="entry name" value="Cyclic-di-GMP_PDE-like"/>
</dbReference>
<dbReference type="Proteomes" id="UP000502006">
    <property type="component" value="Chromosome"/>
</dbReference>
<dbReference type="Gene3D" id="3.20.20.450">
    <property type="entry name" value="EAL domain"/>
    <property type="match status" value="1"/>
</dbReference>
<feature type="domain" description="EAL" evidence="2">
    <location>
        <begin position="529"/>
        <end position="779"/>
    </location>
</feature>
<dbReference type="Gene3D" id="3.30.70.270">
    <property type="match status" value="1"/>
</dbReference>
<dbReference type="Pfam" id="PF00990">
    <property type="entry name" value="GGDEF"/>
    <property type="match status" value="1"/>
</dbReference>
<dbReference type="InterPro" id="IPR001633">
    <property type="entry name" value="EAL_dom"/>
</dbReference>
<dbReference type="PROSITE" id="PS50883">
    <property type="entry name" value="EAL"/>
    <property type="match status" value="1"/>
</dbReference>
<dbReference type="PROSITE" id="PS50887">
    <property type="entry name" value="GGDEF"/>
    <property type="match status" value="1"/>
</dbReference>
<dbReference type="InterPro" id="IPR000160">
    <property type="entry name" value="GGDEF_dom"/>
</dbReference>
<keyword evidence="1" id="KW-0472">Membrane</keyword>
<evidence type="ECO:0000313" key="4">
    <source>
        <dbReference type="EMBL" id="QJT31453.1"/>
    </source>
</evidence>
<dbReference type="SUPFAM" id="SSF55073">
    <property type="entry name" value="Nucleotide cyclase"/>
    <property type="match status" value="1"/>
</dbReference>
<dbReference type="CDD" id="cd01949">
    <property type="entry name" value="GGDEF"/>
    <property type="match status" value="1"/>
</dbReference>
<dbReference type="EMBL" id="CP038444">
    <property type="protein sequence ID" value="QJT31453.1"/>
    <property type="molecule type" value="Genomic_DNA"/>
</dbReference>
<evidence type="ECO:0000313" key="5">
    <source>
        <dbReference type="Proteomes" id="UP000502006"/>
    </source>
</evidence>
<name>A0AAE7DRQ1_AERME</name>
<dbReference type="InterPro" id="IPR043128">
    <property type="entry name" value="Rev_trsase/Diguanyl_cyclase"/>
</dbReference>
<dbReference type="GO" id="GO:0071111">
    <property type="term" value="F:cyclic-guanylate-specific phosphodiesterase activity"/>
    <property type="evidence" value="ECO:0007669"/>
    <property type="project" value="InterPro"/>
</dbReference>
<protein>
    <submittedName>
        <fullName evidence="4">EAL domain-containing protein</fullName>
    </submittedName>
</protein>
<organism evidence="4 5">
    <name type="scientific">Aeromonas media</name>
    <dbReference type="NCBI Taxonomy" id="651"/>
    <lineage>
        <taxon>Bacteria</taxon>
        <taxon>Pseudomonadati</taxon>
        <taxon>Pseudomonadota</taxon>
        <taxon>Gammaproteobacteria</taxon>
        <taxon>Aeromonadales</taxon>
        <taxon>Aeromonadaceae</taxon>
        <taxon>Aeromonas</taxon>
    </lineage>
</organism>
<dbReference type="PANTHER" id="PTHR33121:SF70">
    <property type="entry name" value="SIGNALING PROTEIN YKOW"/>
    <property type="match status" value="1"/>
</dbReference>
<dbReference type="SMART" id="SM00052">
    <property type="entry name" value="EAL"/>
    <property type="match status" value="1"/>
</dbReference>
<feature type="domain" description="GGDEF" evidence="3">
    <location>
        <begin position="390"/>
        <end position="520"/>
    </location>
</feature>
<dbReference type="Pfam" id="PF00563">
    <property type="entry name" value="EAL"/>
    <property type="match status" value="1"/>
</dbReference>
<sequence>MHHGHCTYYLNSRFGKVLMGGKMAGRLDHIVTSQLGRGVAAVALLTLSIVIGLSVAMLYESDVNQIQMAVQKILLLERNSRQTISNAVRDYSSWNDAYAYAQKPNRTFETENFSANNQQNMYADFSVILSAPHNVLFATEAMAEDDSNATPPLRSKSVLQVIATLPEWRVGVLLGKPKTYLRLVDGRPVLLAVAGITDSAEKAEYNGLMVMGHFLDGDDLAELEQVSEARLHFVTDPAFASRLSFNGLSYTITEWVQVQNGEYPMWIEVSRIFDWRQRLVLIVSIVLGLGGMLLLGGWLLRHSLRKQVISRIETFSALASQGGQDQLLHWPDRGMDELDDLAQAFNRLLDRVELAHVALAKQAHTDALTGLGNRRALERQLSLLVGLKGEIGSMLMLDLDGFKLVNDSLGHAAGDLLLQRVADRIRETMRSDDLLFRMGGDEFAMLLLGIDSTQAQMLGERLLEKLLQPITCAGLELNISASIGIAEFSQGEVADLMQYADLAMYAAKNEGKARVRRYEPGMGTGAHEQLRIEQDLRAALIQHRFESWFQPVVDTQTNKVVAVEMLARWRNGDQIVPPSVFIRLAEEIGLIDRLSEQLLEQGLKALPVMRREIPDLKLFVNLSPVQFSDPLLAQKVLAQVAAHSLPASALVIELTENAMLHYPELVEQTMARFVAAGTGIQLDDFGTGYSSMARLHKLPFDTVKLDRSFVQALGEGEPALAQSVYDMAGNMGLELIAEGVETVRECSALVAMGYHQFQGYLFAKPMPLVDLAPWLVQASSSNLTNFITREQ</sequence>
<evidence type="ECO:0000256" key="1">
    <source>
        <dbReference type="SAM" id="Phobius"/>
    </source>
</evidence>
<proteinExistence type="predicted"/>
<feature type="transmembrane region" description="Helical" evidence="1">
    <location>
        <begin position="279"/>
        <end position="300"/>
    </location>
</feature>
<dbReference type="AlphaFoldDB" id="A0AAE7DRQ1"/>
<dbReference type="Pfam" id="PF05228">
    <property type="entry name" value="CHASE4"/>
    <property type="match status" value="1"/>
</dbReference>
<feature type="transmembrane region" description="Helical" evidence="1">
    <location>
        <begin position="38"/>
        <end position="59"/>
    </location>
</feature>
<reference evidence="4 5" key="1">
    <citation type="submission" date="2019-03" db="EMBL/GenBank/DDBJ databases">
        <title>Novel transposon Tn6433 accelerates the dissemination of tet(E) in Aeromonas from aerobic biofilm under oxytetracycline stress.</title>
        <authorList>
            <person name="Shi Y."/>
            <person name="Tian Z."/>
            <person name="Zhang Y."/>
            <person name="Zhang H."/>
            <person name="Yang M."/>
        </authorList>
    </citation>
    <scope>NUCLEOTIDE SEQUENCE [LARGE SCALE GENOMIC DNA]</scope>
    <source>
        <strain evidence="4 5">T5-8</strain>
    </source>
</reference>
<evidence type="ECO:0000259" key="2">
    <source>
        <dbReference type="PROSITE" id="PS50883"/>
    </source>
</evidence>